<comment type="caution">
    <text evidence="1">The sequence shown here is derived from an EMBL/GenBank/DDBJ whole genome shotgun (WGS) entry which is preliminary data.</text>
</comment>
<gene>
    <name evidence="1" type="ORF">C475_04461</name>
</gene>
<organism evidence="1 2">
    <name type="scientific">Halosimplex carlsbadense 2-9-1</name>
    <dbReference type="NCBI Taxonomy" id="797114"/>
    <lineage>
        <taxon>Archaea</taxon>
        <taxon>Methanobacteriati</taxon>
        <taxon>Methanobacteriota</taxon>
        <taxon>Stenosarchaea group</taxon>
        <taxon>Halobacteria</taxon>
        <taxon>Halobacteriales</taxon>
        <taxon>Haloarculaceae</taxon>
        <taxon>Halosimplex</taxon>
    </lineage>
</organism>
<evidence type="ECO:0000313" key="2">
    <source>
        <dbReference type="Proteomes" id="UP000011626"/>
    </source>
</evidence>
<accession>M0D065</accession>
<sequence length="133" mass="15329">MPRQVAADTEKYTIEIDEDIDAIVHTWDEFAAGQEFRDGCNELLDVVRRNDKSKMIIDTSGIQAHDEADKEWLQEEWIPKEIEAGIEHSVTVTSDSVISEMEMEEFVDQTQDLPFTYVMAGDMGEAREWIDEQ</sequence>
<name>M0D065_9EURY</name>
<reference evidence="1 2" key="1">
    <citation type="journal article" date="2014" name="PLoS Genet.">
        <title>Phylogenetically driven sequencing of extremely halophilic archaea reveals strategies for static and dynamic osmo-response.</title>
        <authorList>
            <person name="Becker E.A."/>
            <person name="Seitzer P.M."/>
            <person name="Tritt A."/>
            <person name="Larsen D."/>
            <person name="Krusor M."/>
            <person name="Yao A.I."/>
            <person name="Wu D."/>
            <person name="Madern D."/>
            <person name="Eisen J.A."/>
            <person name="Darling A.E."/>
            <person name="Facciotti M.T."/>
        </authorList>
    </citation>
    <scope>NUCLEOTIDE SEQUENCE [LARGE SCALE GENOMIC DNA]</scope>
    <source>
        <strain evidence="1 2">2-9-1</strain>
    </source>
</reference>
<evidence type="ECO:0000313" key="1">
    <source>
        <dbReference type="EMBL" id="ELZ28860.1"/>
    </source>
</evidence>
<dbReference type="AlphaFoldDB" id="M0D065"/>
<dbReference type="STRING" id="797114.C475_04461"/>
<keyword evidence="2" id="KW-1185">Reference proteome</keyword>
<dbReference type="EMBL" id="AOIU01000009">
    <property type="protein sequence ID" value="ELZ28860.1"/>
    <property type="molecule type" value="Genomic_DNA"/>
</dbReference>
<dbReference type="RefSeq" id="WP_006882564.1">
    <property type="nucleotide sequence ID" value="NZ_AOIU01000009.1"/>
</dbReference>
<proteinExistence type="predicted"/>
<evidence type="ECO:0008006" key="3">
    <source>
        <dbReference type="Google" id="ProtNLM"/>
    </source>
</evidence>
<dbReference type="OrthoDB" id="320547at2157"/>
<dbReference type="eggNOG" id="arCOG10953">
    <property type="taxonomic scope" value="Archaea"/>
</dbReference>
<protein>
    <recommendedName>
        <fullName evidence="3">STAS/SEC14 domain-containing protein</fullName>
    </recommendedName>
</protein>
<dbReference type="Proteomes" id="UP000011626">
    <property type="component" value="Unassembled WGS sequence"/>
</dbReference>